<feature type="domain" description="Galactofuranosyltransferase GlfT2 N-terminal" evidence="1">
    <location>
        <begin position="31"/>
        <end position="91"/>
    </location>
</feature>
<evidence type="ECO:0000259" key="1">
    <source>
        <dbReference type="Pfam" id="PF17994"/>
    </source>
</evidence>
<name>A0ABR9R5N1_9FIRM</name>
<proteinExistence type="predicted"/>
<protein>
    <submittedName>
        <fullName evidence="2">Glycosyltransferase</fullName>
    </submittedName>
</protein>
<dbReference type="Gene3D" id="3.90.550.60">
    <property type="match status" value="1"/>
</dbReference>
<gene>
    <name evidence="2" type="ORF">INF35_11635</name>
</gene>
<keyword evidence="3" id="KW-1185">Reference proteome</keyword>
<comment type="caution">
    <text evidence="2">The sequence shown here is derived from an EMBL/GenBank/DDBJ whole genome shotgun (WGS) entry which is preliminary data.</text>
</comment>
<dbReference type="Pfam" id="PF17994">
    <property type="entry name" value="Glft2_N"/>
    <property type="match status" value="1"/>
</dbReference>
<organism evidence="2 3">
    <name type="scientific">Gemmiger gallinarum</name>
    <dbReference type="NCBI Taxonomy" id="2779354"/>
    <lineage>
        <taxon>Bacteria</taxon>
        <taxon>Bacillati</taxon>
        <taxon>Bacillota</taxon>
        <taxon>Clostridia</taxon>
        <taxon>Eubacteriales</taxon>
        <taxon>Gemmiger</taxon>
    </lineage>
</organism>
<sequence length="601" mass="69239">MNLILQKLLWPTIGVCTQKPLYFRLKDSFQNGDQIEFHHGGTADFSTYFNCFSADKWREYTVVTDIVLRLELKGHFRISLLSENLINDKITEDVLLDREVNFAEKNTIELPYPAGTRGLLTFSILSLGEGTCFGGAYITDIPENLFRYTKIGINICTFRRETFIQNNLERIRKEVVEDVSSPLHGHLEVFISDNGRTLDANALNNDIVHIVPNRNVGGAGGFTRGMIEIMKANDQGSNITHVLIMDDDIVFGMDVLYRTYLLLCLRKEKYADAFVGGAMLRLDRPWHQVESGACWNAGHLISHKTNFDLRTLVSCAANELLEYHEYNAWWYCCIPITVIRPDNLPLPLFIRGDDVEYGLRNCRQLMTLNGICVWHEPFESKYSSSTYYYILRNQCIDNALHCPGYGKEALKADLHDQVLGEINRYRYKNADLLIRGVRDFLKGIDWLENTDAEALHQEIMAAGYRSVPIEQTNAEVPFDLSRYLYATKEEKPSTKKKVLMRLTHNGHSLPSTRGNTVVSAMYMTAYNAYRVQKVLNYNPNNQTAFVTDRDPTEYRRCVREMKACMREIDTKFDAARESYRQRHGELQSLEFWKKYLGMEEG</sequence>
<accession>A0ABR9R5N1</accession>
<evidence type="ECO:0000313" key="3">
    <source>
        <dbReference type="Proteomes" id="UP000768567"/>
    </source>
</evidence>
<dbReference type="RefSeq" id="WP_193502592.1">
    <property type="nucleotide sequence ID" value="NZ_JADCKC010000003.1"/>
</dbReference>
<evidence type="ECO:0000313" key="2">
    <source>
        <dbReference type="EMBL" id="MBE5038439.1"/>
    </source>
</evidence>
<dbReference type="SUPFAM" id="SSF53448">
    <property type="entry name" value="Nucleotide-diphospho-sugar transferases"/>
    <property type="match status" value="1"/>
</dbReference>
<dbReference type="EMBL" id="JADCKC010000003">
    <property type="protein sequence ID" value="MBE5038439.1"/>
    <property type="molecule type" value="Genomic_DNA"/>
</dbReference>
<dbReference type="InterPro" id="IPR029044">
    <property type="entry name" value="Nucleotide-diphossugar_trans"/>
</dbReference>
<dbReference type="InterPro" id="IPR040492">
    <property type="entry name" value="GlfT2_N"/>
</dbReference>
<dbReference type="Proteomes" id="UP000768567">
    <property type="component" value="Unassembled WGS sequence"/>
</dbReference>
<reference evidence="2 3" key="1">
    <citation type="submission" date="2020-10" db="EMBL/GenBank/DDBJ databases">
        <title>ChiBAC.</title>
        <authorList>
            <person name="Zenner C."/>
            <person name="Hitch T.C.A."/>
            <person name="Clavel T."/>
        </authorList>
    </citation>
    <scope>NUCLEOTIDE SEQUENCE [LARGE SCALE GENOMIC DNA]</scope>
    <source>
        <strain evidence="2 3">DSM 109015</strain>
    </source>
</reference>